<reference evidence="1" key="1">
    <citation type="submission" date="2020-03" db="EMBL/GenBank/DDBJ databases">
        <authorList>
            <person name="Weist P."/>
        </authorList>
    </citation>
    <scope>NUCLEOTIDE SEQUENCE</scope>
</reference>
<accession>A0A9N7YE36</accession>
<keyword evidence="2" id="KW-1185">Reference proteome</keyword>
<evidence type="ECO:0000313" key="2">
    <source>
        <dbReference type="Proteomes" id="UP001153269"/>
    </source>
</evidence>
<dbReference type="AlphaFoldDB" id="A0A9N7YE36"/>
<dbReference type="EMBL" id="CADEAL010001022">
    <property type="protein sequence ID" value="CAB1428115.1"/>
    <property type="molecule type" value="Genomic_DNA"/>
</dbReference>
<organism evidence="1 2">
    <name type="scientific">Pleuronectes platessa</name>
    <name type="common">European plaice</name>
    <dbReference type="NCBI Taxonomy" id="8262"/>
    <lineage>
        <taxon>Eukaryota</taxon>
        <taxon>Metazoa</taxon>
        <taxon>Chordata</taxon>
        <taxon>Craniata</taxon>
        <taxon>Vertebrata</taxon>
        <taxon>Euteleostomi</taxon>
        <taxon>Actinopterygii</taxon>
        <taxon>Neopterygii</taxon>
        <taxon>Teleostei</taxon>
        <taxon>Neoteleostei</taxon>
        <taxon>Acanthomorphata</taxon>
        <taxon>Carangaria</taxon>
        <taxon>Pleuronectiformes</taxon>
        <taxon>Pleuronectoidei</taxon>
        <taxon>Pleuronectidae</taxon>
        <taxon>Pleuronectes</taxon>
    </lineage>
</organism>
<dbReference type="Proteomes" id="UP001153269">
    <property type="component" value="Unassembled WGS sequence"/>
</dbReference>
<proteinExistence type="predicted"/>
<name>A0A9N7YE36_PLEPL</name>
<sequence>MFSTVGVMNRRTVEGMSPAWDFACIVGPGQTPLRAAATSEEEQRLPYRPYALDDNIIFLFLDWKASPSTSPGLKGRILGAVGIAVPIVKCADVISWHADQQDGRLVLALLHSGFYD</sequence>
<evidence type="ECO:0000313" key="1">
    <source>
        <dbReference type="EMBL" id="CAB1428115.1"/>
    </source>
</evidence>
<gene>
    <name evidence="1" type="ORF">PLEPLA_LOCUS16080</name>
</gene>
<protein>
    <submittedName>
        <fullName evidence="1">Uncharacterized protein</fullName>
    </submittedName>
</protein>
<comment type="caution">
    <text evidence="1">The sequence shown here is derived from an EMBL/GenBank/DDBJ whole genome shotgun (WGS) entry which is preliminary data.</text>
</comment>